<protein>
    <submittedName>
        <fullName evidence="1">Uncharacterized protein</fullName>
    </submittedName>
</protein>
<evidence type="ECO:0000313" key="1">
    <source>
        <dbReference type="EMBL" id="RMP06900.1"/>
    </source>
</evidence>
<accession>A0A3M4AKQ1</accession>
<comment type="caution">
    <text evidence="1">The sequence shown here is derived from an EMBL/GenBank/DDBJ whole genome shotgun (WGS) entry which is preliminary data.</text>
</comment>
<name>A0A3M4AKQ1_PSEMA</name>
<dbReference type="AlphaFoldDB" id="A0A3M4AKQ1"/>
<proteinExistence type="predicted"/>
<organism evidence="1 2">
    <name type="scientific">Pseudomonas marginalis pv. marginalis</name>
    <dbReference type="NCBI Taxonomy" id="97473"/>
    <lineage>
        <taxon>Bacteria</taxon>
        <taxon>Pseudomonadati</taxon>
        <taxon>Pseudomonadota</taxon>
        <taxon>Gammaproteobacteria</taxon>
        <taxon>Pseudomonadales</taxon>
        <taxon>Pseudomonadaceae</taxon>
        <taxon>Pseudomonas</taxon>
    </lineage>
</organism>
<dbReference type="RefSeq" id="WP_147469638.1">
    <property type="nucleotide sequence ID" value="NZ_RBPW01000217.1"/>
</dbReference>
<keyword evidence="2" id="KW-1185">Reference proteome</keyword>
<dbReference type="Proteomes" id="UP000276587">
    <property type="component" value="Unassembled WGS sequence"/>
</dbReference>
<sequence length="412" mass="45958">MIRPTPFSPPESGATLGRLVQQTHFIQGAVVKSLVDQGHSHLLGNTRNLEHALLRPMSRMPESAPQEKGHQLQAWMHVSRLDAALEAFDQESRKRFALQPDANTPLQALAQRNEQLATRMEARNALMDRRAAWAATTPPASSELDPIPLHVLLPAPLNSRLTAQDLKQAVKHVNALDKETGLLDAHIKQQPHPLSQVEEEIFIKQRNALTEYRNAWATGRLKGSSQFTTTVGLTPERKRLEQNLERNHQSAPVELTLHRLERTLETAHRNGAGEKLSPQAVNAARNALANLRDAWRNGRLDGSSEAGMDPMLILTSPNNQRIKLELAVIEHAFVQLNTVPRTEQAGSAKDRQAFKALIQSANNTHVKHAAIRQLKDDNKQRALIAELNTDLHTLYTDLRSHLAIHHITTSLP</sequence>
<dbReference type="EMBL" id="RBQF01000229">
    <property type="protein sequence ID" value="RMP06900.1"/>
    <property type="molecule type" value="Genomic_DNA"/>
</dbReference>
<gene>
    <name evidence="1" type="ORF">ALQ29_03816</name>
</gene>
<reference evidence="1 2" key="1">
    <citation type="submission" date="2018-08" db="EMBL/GenBank/DDBJ databases">
        <title>Recombination of ecologically and evolutionarily significant loci maintains genetic cohesion in the Pseudomonas syringae species complex.</title>
        <authorList>
            <person name="Dillon M."/>
            <person name="Thakur S."/>
            <person name="Almeida R.N.D."/>
            <person name="Weir B.S."/>
            <person name="Guttman D.S."/>
        </authorList>
    </citation>
    <scope>NUCLEOTIDE SEQUENCE [LARGE SCALE GENOMIC DNA]</scope>
    <source>
        <strain evidence="1 2">ICMP 3555</strain>
    </source>
</reference>
<evidence type="ECO:0000313" key="2">
    <source>
        <dbReference type="Proteomes" id="UP000276587"/>
    </source>
</evidence>